<evidence type="ECO:0000256" key="1">
    <source>
        <dbReference type="SAM" id="SignalP"/>
    </source>
</evidence>
<accession>A0A1L9BKY4</accession>
<reference evidence="3" key="1">
    <citation type="submission" date="2016-11" db="EMBL/GenBank/DDBJ databases">
        <authorList>
            <person name="Shukria A."/>
            <person name="Stevens D.C."/>
        </authorList>
    </citation>
    <scope>NUCLEOTIDE SEQUENCE [LARGE SCALE GENOMIC DNA]</scope>
    <source>
        <strain evidence="3">Cbfe23</strain>
    </source>
</reference>
<protein>
    <recommendedName>
        <fullName evidence="4">YncE family protein</fullName>
    </recommendedName>
</protein>
<dbReference type="SUPFAM" id="SSF50974">
    <property type="entry name" value="Nitrous oxide reductase, N-terminal domain"/>
    <property type="match status" value="1"/>
</dbReference>
<name>A0A1L9BKY4_9BACT</name>
<keyword evidence="1" id="KW-0732">Signal</keyword>
<dbReference type="InterPro" id="IPR051200">
    <property type="entry name" value="Host-pathogen_enzymatic-act"/>
</dbReference>
<dbReference type="InterPro" id="IPR011045">
    <property type="entry name" value="N2O_reductase_N"/>
</dbReference>
<feature type="chain" id="PRO_5013086609" description="YncE family protein" evidence="1">
    <location>
        <begin position="28"/>
        <end position="348"/>
    </location>
</feature>
<organism evidence="2 3">
    <name type="scientific">Cystobacter ferrugineus</name>
    <dbReference type="NCBI Taxonomy" id="83449"/>
    <lineage>
        <taxon>Bacteria</taxon>
        <taxon>Pseudomonadati</taxon>
        <taxon>Myxococcota</taxon>
        <taxon>Myxococcia</taxon>
        <taxon>Myxococcales</taxon>
        <taxon>Cystobacterineae</taxon>
        <taxon>Archangiaceae</taxon>
        <taxon>Cystobacter</taxon>
    </lineage>
</organism>
<dbReference type="Proteomes" id="UP000182229">
    <property type="component" value="Unassembled WGS sequence"/>
</dbReference>
<evidence type="ECO:0008006" key="4">
    <source>
        <dbReference type="Google" id="ProtNLM"/>
    </source>
</evidence>
<evidence type="ECO:0000313" key="2">
    <source>
        <dbReference type="EMBL" id="OJH42865.1"/>
    </source>
</evidence>
<dbReference type="RefSeq" id="WP_071896956.1">
    <property type="nucleotide sequence ID" value="NZ_MPIN01000001.1"/>
</dbReference>
<sequence length="348" mass="36849">MQSKSLGRRVIGVVLGALLFAAPEAAAQPTPKRSLLIISKTSHTLAIVDPASLKVIARVPVGPDPHEVIASPDGKTAYVSNTGFGRFHELNVIDLIARKALPNIDTAPLIGPHGLAFVGGKVWFTAQGAKAVARYDPATARIDWSMGTGQNRTHMLHVTADEKKLYTTNVDSGTVSILENVLLQPTVPPTGVLPPGAQPQMDWIQTVIPVAQSSEGFDVSPNGQELWTASPTGALSIIDLAAKKVTASVDAKLPGAHRLKFTPDGKRVLTVSVRTGELVIHDAQTRKEIKRLNVGHGAAMLMDAEGARAFVSCTPDNDVAVIDLKTLEVTGHLDVGGRPDGLAWAVRQ</sequence>
<dbReference type="OrthoDB" id="145213at2"/>
<comment type="caution">
    <text evidence="2">The sequence shown here is derived from an EMBL/GenBank/DDBJ whole genome shotgun (WGS) entry which is preliminary data.</text>
</comment>
<dbReference type="EMBL" id="MPIN01000001">
    <property type="protein sequence ID" value="OJH42865.1"/>
    <property type="molecule type" value="Genomic_DNA"/>
</dbReference>
<gene>
    <name evidence="2" type="ORF">BON30_01740</name>
</gene>
<dbReference type="PANTHER" id="PTHR47197">
    <property type="entry name" value="PROTEIN NIRF"/>
    <property type="match status" value="1"/>
</dbReference>
<dbReference type="AlphaFoldDB" id="A0A1L9BKY4"/>
<dbReference type="STRING" id="83449.BON30_01740"/>
<keyword evidence="3" id="KW-1185">Reference proteome</keyword>
<proteinExistence type="predicted"/>
<dbReference type="InterPro" id="IPR015943">
    <property type="entry name" value="WD40/YVTN_repeat-like_dom_sf"/>
</dbReference>
<feature type="signal peptide" evidence="1">
    <location>
        <begin position="1"/>
        <end position="27"/>
    </location>
</feature>
<dbReference type="Gene3D" id="2.130.10.10">
    <property type="entry name" value="YVTN repeat-like/Quinoprotein amine dehydrogenase"/>
    <property type="match status" value="2"/>
</dbReference>
<reference evidence="2 3" key="2">
    <citation type="submission" date="2016-12" db="EMBL/GenBank/DDBJ databases">
        <title>Draft Genome Sequence of Cystobacter ferrugineus Strain Cbfe23.</title>
        <authorList>
            <person name="Akbar S."/>
            <person name="Dowd S.E."/>
            <person name="Stevens D.C."/>
        </authorList>
    </citation>
    <scope>NUCLEOTIDE SEQUENCE [LARGE SCALE GENOMIC DNA]</scope>
    <source>
        <strain evidence="2 3">Cbfe23</strain>
    </source>
</reference>
<evidence type="ECO:0000313" key="3">
    <source>
        <dbReference type="Proteomes" id="UP000182229"/>
    </source>
</evidence>
<dbReference type="PANTHER" id="PTHR47197:SF3">
    <property type="entry name" value="DIHYDRO-HEME D1 DEHYDROGENASE"/>
    <property type="match status" value="1"/>
</dbReference>